<comment type="caution">
    <text evidence="2">The sequence shown here is derived from an EMBL/GenBank/DDBJ whole genome shotgun (WGS) entry which is preliminary data.</text>
</comment>
<reference evidence="2 3" key="1">
    <citation type="journal article" date="2024" name="Commun. Biol.">
        <title>Comparative genomic analysis of thermophilic fungi reveals convergent evolutionary adaptations and gene losses.</title>
        <authorList>
            <person name="Steindorff A.S."/>
            <person name="Aguilar-Pontes M.V."/>
            <person name="Robinson A.J."/>
            <person name="Andreopoulos B."/>
            <person name="LaButti K."/>
            <person name="Kuo A."/>
            <person name="Mondo S."/>
            <person name="Riley R."/>
            <person name="Otillar R."/>
            <person name="Haridas S."/>
            <person name="Lipzen A."/>
            <person name="Grimwood J."/>
            <person name="Schmutz J."/>
            <person name="Clum A."/>
            <person name="Reid I.D."/>
            <person name="Moisan M.C."/>
            <person name="Butler G."/>
            <person name="Nguyen T.T.M."/>
            <person name="Dewar K."/>
            <person name="Conant G."/>
            <person name="Drula E."/>
            <person name="Henrissat B."/>
            <person name="Hansel C."/>
            <person name="Singer S."/>
            <person name="Hutchinson M.I."/>
            <person name="de Vries R.P."/>
            <person name="Natvig D.O."/>
            <person name="Powell A.J."/>
            <person name="Tsang A."/>
            <person name="Grigoriev I.V."/>
        </authorList>
    </citation>
    <scope>NUCLEOTIDE SEQUENCE [LARGE SCALE GENOMIC DNA]</scope>
    <source>
        <strain evidence="2 3">CBS 494.80</strain>
    </source>
</reference>
<feature type="compositionally biased region" description="Polar residues" evidence="1">
    <location>
        <begin position="212"/>
        <end position="233"/>
    </location>
</feature>
<evidence type="ECO:0000313" key="2">
    <source>
        <dbReference type="EMBL" id="KAL2074155.1"/>
    </source>
</evidence>
<feature type="region of interest" description="Disordered" evidence="1">
    <location>
        <begin position="1"/>
        <end position="42"/>
    </location>
</feature>
<evidence type="ECO:0000256" key="1">
    <source>
        <dbReference type="SAM" id="MobiDB-lite"/>
    </source>
</evidence>
<protein>
    <submittedName>
        <fullName evidence="2">Uncharacterized protein</fullName>
    </submittedName>
</protein>
<name>A0ABR4CW99_9HELO</name>
<sequence>MENSRLVGTPDATALLRSKMHDSRRNRADSMSRASTSSPLYVKGEVVSPYHARTNQDRIRDGTNAVNSYELAALRNEVQVMARQREEDARQRAEDSHIIRDIQEEVFKLREQLNHQPGTPVEAPRQLSEEQVQEGPRHPAIHLPALGGLERYWMTEQTRVRASALAPLPASQHINQPALVRADGLISSSRVDVPTFGQTPTIAATRIKLASPTPSSTQLHHQHQPTGLPNSEQGRAGKTRKRSGPPKNIARINQVKAASANRKLREQWMESEVDILVDIINELKKHTENYPAYRLIVPEYNRRLHGVVQRAGEKTCSGTILTEDRQAPVRTVGGISAMMKRHGLQACQQNGNLQGSSSAKFFGKRAVAGSSSRGSMATRGDQMADY</sequence>
<dbReference type="Proteomes" id="UP001595075">
    <property type="component" value="Unassembled WGS sequence"/>
</dbReference>
<feature type="compositionally biased region" description="Basic and acidic residues" evidence="1">
    <location>
        <begin position="19"/>
        <end position="30"/>
    </location>
</feature>
<accession>A0ABR4CW99</accession>
<feature type="region of interest" description="Disordered" evidence="1">
    <location>
        <begin position="211"/>
        <end position="248"/>
    </location>
</feature>
<gene>
    <name evidence="2" type="ORF">VTL71DRAFT_7933</name>
</gene>
<evidence type="ECO:0000313" key="3">
    <source>
        <dbReference type="Proteomes" id="UP001595075"/>
    </source>
</evidence>
<keyword evidence="3" id="KW-1185">Reference proteome</keyword>
<dbReference type="EMBL" id="JAZHXI010000002">
    <property type="protein sequence ID" value="KAL2074155.1"/>
    <property type="molecule type" value="Genomic_DNA"/>
</dbReference>
<organism evidence="2 3">
    <name type="scientific">Oculimacula yallundae</name>
    <dbReference type="NCBI Taxonomy" id="86028"/>
    <lineage>
        <taxon>Eukaryota</taxon>
        <taxon>Fungi</taxon>
        <taxon>Dikarya</taxon>
        <taxon>Ascomycota</taxon>
        <taxon>Pezizomycotina</taxon>
        <taxon>Leotiomycetes</taxon>
        <taxon>Helotiales</taxon>
        <taxon>Ploettnerulaceae</taxon>
        <taxon>Oculimacula</taxon>
    </lineage>
</organism>
<proteinExistence type="predicted"/>